<keyword evidence="11" id="KW-1185">Reference proteome</keyword>
<evidence type="ECO:0000313" key="11">
    <source>
        <dbReference type="Proteomes" id="UP001205740"/>
    </source>
</evidence>
<keyword evidence="6 8" id="KW-0472">Membrane</keyword>
<evidence type="ECO:0000256" key="4">
    <source>
        <dbReference type="ARBA" id="ARBA00022692"/>
    </source>
</evidence>
<feature type="transmembrane region" description="Helical" evidence="8">
    <location>
        <begin position="207"/>
        <end position="225"/>
    </location>
</feature>
<feature type="domain" description="Major facilitator superfamily (MFS) profile" evidence="9">
    <location>
        <begin position="16"/>
        <end position="465"/>
    </location>
</feature>
<comment type="caution">
    <text evidence="10">The sequence shown here is derived from an EMBL/GenBank/DDBJ whole genome shotgun (WGS) entry which is preliminary data.</text>
</comment>
<feature type="transmembrane region" description="Helical" evidence="8">
    <location>
        <begin position="112"/>
        <end position="133"/>
    </location>
</feature>
<feature type="transmembrane region" description="Helical" evidence="8">
    <location>
        <begin position="406"/>
        <end position="428"/>
    </location>
</feature>
<feature type="transmembrane region" description="Helical" evidence="8">
    <location>
        <begin position="371"/>
        <end position="394"/>
    </location>
</feature>
<dbReference type="InterPro" id="IPR036259">
    <property type="entry name" value="MFS_trans_sf"/>
</dbReference>
<evidence type="ECO:0000256" key="7">
    <source>
        <dbReference type="SAM" id="MobiDB-lite"/>
    </source>
</evidence>
<reference evidence="10 11" key="1">
    <citation type="submission" date="2022-06" db="EMBL/GenBank/DDBJ databases">
        <title>Genomic Encyclopedia of Archaeal and Bacterial Type Strains, Phase II (KMG-II): from individual species to whole genera.</title>
        <authorList>
            <person name="Goeker M."/>
        </authorList>
    </citation>
    <scope>NUCLEOTIDE SEQUENCE [LARGE SCALE GENOMIC DNA]</scope>
    <source>
        <strain evidence="10 11">DSM 45037</strain>
    </source>
</reference>
<dbReference type="Proteomes" id="UP001205740">
    <property type="component" value="Unassembled WGS sequence"/>
</dbReference>
<comment type="subcellular location">
    <subcellularLocation>
        <location evidence="1">Cell membrane</location>
        <topology evidence="1">Multi-pass membrane protein</topology>
    </subcellularLocation>
</comment>
<keyword evidence="4 8" id="KW-0812">Transmembrane</keyword>
<evidence type="ECO:0000259" key="9">
    <source>
        <dbReference type="PROSITE" id="PS50850"/>
    </source>
</evidence>
<evidence type="ECO:0000256" key="6">
    <source>
        <dbReference type="ARBA" id="ARBA00023136"/>
    </source>
</evidence>
<name>A0ABT1H137_9NOCA</name>
<gene>
    <name evidence="10" type="ORF">LX12_001669</name>
</gene>
<feature type="transmembrane region" description="Helical" evidence="8">
    <location>
        <begin position="231"/>
        <end position="253"/>
    </location>
</feature>
<dbReference type="PRINTS" id="PR01036">
    <property type="entry name" value="TCRTETB"/>
</dbReference>
<dbReference type="InterPro" id="IPR020846">
    <property type="entry name" value="MFS_dom"/>
</dbReference>
<feature type="transmembrane region" description="Helical" evidence="8">
    <location>
        <begin position="274"/>
        <end position="299"/>
    </location>
</feature>
<evidence type="ECO:0000256" key="3">
    <source>
        <dbReference type="ARBA" id="ARBA00022475"/>
    </source>
</evidence>
<accession>A0ABT1H137</accession>
<dbReference type="EMBL" id="JAMTCG010000003">
    <property type="protein sequence ID" value="MCP2160482.1"/>
    <property type="molecule type" value="Genomic_DNA"/>
</dbReference>
<evidence type="ECO:0000256" key="5">
    <source>
        <dbReference type="ARBA" id="ARBA00022989"/>
    </source>
</evidence>
<keyword evidence="3" id="KW-1003">Cell membrane</keyword>
<evidence type="ECO:0000313" key="10">
    <source>
        <dbReference type="EMBL" id="MCP2160482.1"/>
    </source>
</evidence>
<feature type="transmembrane region" description="Helical" evidence="8">
    <location>
        <begin position="12"/>
        <end position="34"/>
    </location>
</feature>
<organism evidence="10 11">
    <name type="scientific">Williamsia serinedens</name>
    <dbReference type="NCBI Taxonomy" id="391736"/>
    <lineage>
        <taxon>Bacteria</taxon>
        <taxon>Bacillati</taxon>
        <taxon>Actinomycetota</taxon>
        <taxon>Actinomycetes</taxon>
        <taxon>Mycobacteriales</taxon>
        <taxon>Nocardiaceae</taxon>
        <taxon>Williamsia</taxon>
    </lineage>
</organism>
<feature type="transmembrane region" description="Helical" evidence="8">
    <location>
        <begin position="174"/>
        <end position="195"/>
    </location>
</feature>
<feature type="transmembrane region" description="Helical" evidence="8">
    <location>
        <begin position="305"/>
        <end position="331"/>
    </location>
</feature>
<feature type="transmembrane region" description="Helical" evidence="8">
    <location>
        <begin position="338"/>
        <end position="359"/>
    </location>
</feature>
<dbReference type="CDD" id="cd17321">
    <property type="entry name" value="MFS_MMR_MDR_like"/>
    <property type="match status" value="1"/>
</dbReference>
<feature type="transmembrane region" description="Helical" evidence="8">
    <location>
        <begin position="54"/>
        <end position="70"/>
    </location>
</feature>
<keyword evidence="5 8" id="KW-1133">Transmembrane helix</keyword>
<dbReference type="SUPFAM" id="SSF103473">
    <property type="entry name" value="MFS general substrate transporter"/>
    <property type="match status" value="1"/>
</dbReference>
<evidence type="ECO:0000256" key="8">
    <source>
        <dbReference type="SAM" id="Phobius"/>
    </source>
</evidence>
<keyword evidence="2" id="KW-0813">Transport</keyword>
<evidence type="ECO:0000256" key="2">
    <source>
        <dbReference type="ARBA" id="ARBA00022448"/>
    </source>
</evidence>
<dbReference type="Pfam" id="PF07690">
    <property type="entry name" value="MFS_1"/>
    <property type="match status" value="1"/>
</dbReference>
<feature type="transmembrane region" description="Helical" evidence="8">
    <location>
        <begin position="140"/>
        <end position="162"/>
    </location>
</feature>
<feature type="region of interest" description="Disordered" evidence="7">
    <location>
        <begin position="475"/>
        <end position="495"/>
    </location>
</feature>
<dbReference type="PROSITE" id="PS50850">
    <property type="entry name" value="MFS"/>
    <property type="match status" value="1"/>
</dbReference>
<feature type="transmembrane region" description="Helical" evidence="8">
    <location>
        <begin position="440"/>
        <end position="464"/>
    </location>
</feature>
<sequence>MTTSSMTGAHRLRVPAMIVLTFAMFMDLMDVTIVNVALPAIRTDLTASASQLEWVVGGYILAFASILITAGRLGDRFGRQRVFIVGILGFTAASLIASLAQNGDLLVASRVVQGLFAGVMVPQVLASVQALFAPSERAPVFGAIGMVTAMAAVIGPVLGGWLVTSDPLGGEWRAIFYINVPIGIVIALAAVVVVPNTTVDRPSPIDPIGVVLAVAGILLLVYPLIEGRQLGWPAWSFVLMALSPVVLALFVAYERRHGADSAMMPMRLFTDRGFVGGATIQFLFTGSINAFFLILALYVQTGLGFSAIAAGALTLPFSVGAVVAAGVAAALVSRLGRLLPLVGGVCIAGGTAATIWVIHHEGRGYSGWDTVIPMAIAGIGLALTLVPLLDIALATVAGRDSGAASGVLNTFQQVGGAVGVAVVGVVFFDNTGLFSPEDLLHALVLAAAVPVAGYVLVAVATVLLPSLASVRRHLAEQTDGPGADGSDTDAAVPAS</sequence>
<dbReference type="Gene3D" id="1.20.1250.20">
    <property type="entry name" value="MFS general substrate transporter like domains"/>
    <property type="match status" value="1"/>
</dbReference>
<dbReference type="Gene3D" id="1.20.1720.10">
    <property type="entry name" value="Multidrug resistance protein D"/>
    <property type="match status" value="1"/>
</dbReference>
<dbReference type="PANTHER" id="PTHR42718">
    <property type="entry name" value="MAJOR FACILITATOR SUPERFAMILY MULTIDRUG TRANSPORTER MFSC"/>
    <property type="match status" value="1"/>
</dbReference>
<dbReference type="RefSeq" id="WP_253654074.1">
    <property type="nucleotide sequence ID" value="NZ_BAAAOE010000003.1"/>
</dbReference>
<evidence type="ECO:0000256" key="1">
    <source>
        <dbReference type="ARBA" id="ARBA00004651"/>
    </source>
</evidence>
<dbReference type="InterPro" id="IPR004638">
    <property type="entry name" value="EmrB-like"/>
</dbReference>
<protein>
    <submittedName>
        <fullName evidence="10">Drug resistance transporter, EmrB/QacA subfamily</fullName>
    </submittedName>
</protein>
<dbReference type="NCBIfam" id="TIGR00711">
    <property type="entry name" value="efflux_EmrB"/>
    <property type="match status" value="1"/>
</dbReference>
<dbReference type="InterPro" id="IPR011701">
    <property type="entry name" value="MFS"/>
</dbReference>
<dbReference type="PANTHER" id="PTHR42718:SF39">
    <property type="entry name" value="ACTINORHODIN TRANSPORTER-RELATED"/>
    <property type="match status" value="1"/>
</dbReference>
<proteinExistence type="predicted"/>
<feature type="transmembrane region" description="Helical" evidence="8">
    <location>
        <begin position="82"/>
        <end position="100"/>
    </location>
</feature>